<gene>
    <name evidence="5" type="ORF">R1sor_026015</name>
</gene>
<name>A0ABD3GA77_9MARC</name>
<comment type="caution">
    <text evidence="5">The sequence shown here is derived from an EMBL/GenBank/DDBJ whole genome shotgun (WGS) entry which is preliminary data.</text>
</comment>
<dbReference type="AlphaFoldDB" id="A0ABD3GA77"/>
<sequence>MSSKGRKALKQGSLVGCPEPHPGQILMRVVALRGSNLIEVEDADKQKTLCMLPARFHKSIWIKRAKLLAPWPRSCTMSTFGELRKTSFWSPSFDVTEKATKSPSQEDCSKSKQTSDAASFSNNAAREDEEEEAEDGDEDDSDQD</sequence>
<feature type="compositionally biased region" description="Polar residues" evidence="3">
    <location>
        <begin position="101"/>
        <end position="124"/>
    </location>
</feature>
<evidence type="ECO:0000256" key="2">
    <source>
        <dbReference type="ARBA" id="ARBA00022884"/>
    </source>
</evidence>
<reference evidence="5 6" key="1">
    <citation type="submission" date="2024-09" db="EMBL/GenBank/DDBJ databases">
        <title>Chromosome-scale assembly of Riccia sorocarpa.</title>
        <authorList>
            <person name="Paukszto L."/>
        </authorList>
    </citation>
    <scope>NUCLEOTIDE SEQUENCE [LARGE SCALE GENOMIC DNA]</scope>
    <source>
        <strain evidence="5">LP-2024</strain>
        <tissue evidence="5">Aerial parts of the thallus</tissue>
    </source>
</reference>
<accession>A0ABD3GA77</accession>
<dbReference type="PANTHER" id="PTHR21641">
    <property type="entry name" value="TRANSLATION INITIATION FACTOR-RELATED"/>
    <property type="match status" value="1"/>
</dbReference>
<dbReference type="InterPro" id="IPR001253">
    <property type="entry name" value="TIF_eIF-1A"/>
</dbReference>
<dbReference type="Proteomes" id="UP001633002">
    <property type="component" value="Unassembled WGS sequence"/>
</dbReference>
<organism evidence="5 6">
    <name type="scientific">Riccia sorocarpa</name>
    <dbReference type="NCBI Taxonomy" id="122646"/>
    <lineage>
        <taxon>Eukaryota</taxon>
        <taxon>Viridiplantae</taxon>
        <taxon>Streptophyta</taxon>
        <taxon>Embryophyta</taxon>
        <taxon>Marchantiophyta</taxon>
        <taxon>Marchantiopsida</taxon>
        <taxon>Marchantiidae</taxon>
        <taxon>Marchantiales</taxon>
        <taxon>Ricciaceae</taxon>
        <taxon>Riccia</taxon>
    </lineage>
</organism>
<evidence type="ECO:0000313" key="6">
    <source>
        <dbReference type="Proteomes" id="UP001633002"/>
    </source>
</evidence>
<evidence type="ECO:0000259" key="4">
    <source>
        <dbReference type="Pfam" id="PF01176"/>
    </source>
</evidence>
<dbReference type="InterPro" id="IPR039294">
    <property type="entry name" value="EIF1AD"/>
</dbReference>
<dbReference type="InterPro" id="IPR006196">
    <property type="entry name" value="RNA-binding_domain_S1_IF1"/>
</dbReference>
<feature type="compositionally biased region" description="Acidic residues" evidence="3">
    <location>
        <begin position="127"/>
        <end position="144"/>
    </location>
</feature>
<feature type="domain" description="S1-like" evidence="4">
    <location>
        <begin position="23"/>
        <end position="64"/>
    </location>
</feature>
<keyword evidence="6" id="KW-1185">Reference proteome</keyword>
<evidence type="ECO:0000256" key="1">
    <source>
        <dbReference type="ARBA" id="ARBA00007340"/>
    </source>
</evidence>
<protein>
    <recommendedName>
        <fullName evidence="4">S1-like domain-containing protein</fullName>
    </recommendedName>
</protein>
<keyword evidence="2" id="KW-0694">RNA-binding</keyword>
<dbReference type="InterPro" id="IPR012340">
    <property type="entry name" value="NA-bd_OB-fold"/>
</dbReference>
<evidence type="ECO:0000256" key="3">
    <source>
        <dbReference type="SAM" id="MobiDB-lite"/>
    </source>
</evidence>
<feature type="region of interest" description="Disordered" evidence="3">
    <location>
        <begin position="94"/>
        <end position="144"/>
    </location>
</feature>
<proteinExistence type="inferred from homology"/>
<dbReference type="Pfam" id="PF01176">
    <property type="entry name" value="eIF-1a"/>
    <property type="match status" value="1"/>
</dbReference>
<dbReference type="Gene3D" id="2.40.50.140">
    <property type="entry name" value="Nucleic acid-binding proteins"/>
    <property type="match status" value="1"/>
</dbReference>
<dbReference type="EMBL" id="JBJQOH010000008">
    <property type="protein sequence ID" value="KAL3676067.1"/>
    <property type="molecule type" value="Genomic_DNA"/>
</dbReference>
<comment type="similarity">
    <text evidence="1">Belongs to the EIF1AD family.</text>
</comment>
<dbReference type="PANTHER" id="PTHR21641:SF0">
    <property type="entry name" value="RNA-BINDING PROTEIN EIF1AD-RELATED"/>
    <property type="match status" value="1"/>
</dbReference>
<dbReference type="SUPFAM" id="SSF50249">
    <property type="entry name" value="Nucleic acid-binding proteins"/>
    <property type="match status" value="1"/>
</dbReference>
<evidence type="ECO:0000313" key="5">
    <source>
        <dbReference type="EMBL" id="KAL3676067.1"/>
    </source>
</evidence>
<dbReference type="GO" id="GO:0003723">
    <property type="term" value="F:RNA binding"/>
    <property type="evidence" value="ECO:0007669"/>
    <property type="project" value="UniProtKB-KW"/>
</dbReference>
<dbReference type="SMART" id="SM00652">
    <property type="entry name" value="eIF1a"/>
    <property type="match status" value="1"/>
</dbReference>